<dbReference type="RefSeq" id="WP_184679102.1">
    <property type="nucleotide sequence ID" value="NZ_JACHGY010000001.1"/>
</dbReference>
<evidence type="ECO:0000256" key="1">
    <source>
        <dbReference type="SAM" id="MobiDB-lite"/>
    </source>
</evidence>
<name>A0A7X0HC13_9BACT</name>
<dbReference type="AlphaFoldDB" id="A0A7X0HC13"/>
<evidence type="ECO:0008006" key="4">
    <source>
        <dbReference type="Google" id="ProtNLM"/>
    </source>
</evidence>
<keyword evidence="3" id="KW-1185">Reference proteome</keyword>
<proteinExistence type="predicted"/>
<comment type="caution">
    <text evidence="2">The sequence shown here is derived from an EMBL/GenBank/DDBJ whole genome shotgun (WGS) entry which is preliminary data.</text>
</comment>
<gene>
    <name evidence="2" type="ORF">HNQ40_003455</name>
</gene>
<sequence length="475" mass="54288">MKTPPFHNADRRTTARKRLVRASWLALTLLGLAWTSTVWSEPIVVEPPVKLTVAPDGGERLRGWLTEYDDFDFTMKTVEGETKQIAWDSLRPDRVMWVQEKFLARDDARGWYTLGSLLYEREDGEKLAESAWKRALRIEPGLASKIDRVRDGEVVDYDEPEPEEVIEEQPGHTHTHDHGEGGSGLGGPVTVGDIQSQFWGDLSDEVMASNVEKLKAEMLEAQKKINLRLRLYEDASDYFLFYSDLPPKEARQWAGLLDEMYDRLSDIFGLEKGENIFLGRGLIIVFQNEADYHKYFLLHHQHDSRGTLGLCLSYGTGKSEVALFKQRRDLDFARVLVHEAVHMFNHRYRSYPFLPSWINEGLAEYVSSELVDKGGFGESSLARNIDYGLSLMRQNKSLGGNAFFYASHIEGHHYPMANLLTGFMIKQNGKRYQAFINGIKDGKSWEEALEDDYGVELEPLIEAFGRSVKIRDLKP</sequence>
<evidence type="ECO:0000313" key="2">
    <source>
        <dbReference type="EMBL" id="MBB6431649.1"/>
    </source>
</evidence>
<evidence type="ECO:0000313" key="3">
    <source>
        <dbReference type="Proteomes" id="UP000541810"/>
    </source>
</evidence>
<protein>
    <recommendedName>
        <fullName evidence="4">DUF1570 domain-containing protein</fullName>
    </recommendedName>
</protein>
<dbReference type="EMBL" id="JACHGY010000001">
    <property type="protein sequence ID" value="MBB6431649.1"/>
    <property type="molecule type" value="Genomic_DNA"/>
</dbReference>
<accession>A0A7X0HC13</accession>
<feature type="compositionally biased region" description="Basic and acidic residues" evidence="1">
    <location>
        <begin position="169"/>
        <end position="180"/>
    </location>
</feature>
<feature type="region of interest" description="Disordered" evidence="1">
    <location>
        <begin position="159"/>
        <end position="187"/>
    </location>
</feature>
<organism evidence="2 3">
    <name type="scientific">Algisphaera agarilytica</name>
    <dbReference type="NCBI Taxonomy" id="1385975"/>
    <lineage>
        <taxon>Bacteria</taxon>
        <taxon>Pseudomonadati</taxon>
        <taxon>Planctomycetota</taxon>
        <taxon>Phycisphaerae</taxon>
        <taxon>Phycisphaerales</taxon>
        <taxon>Phycisphaeraceae</taxon>
        <taxon>Algisphaera</taxon>
    </lineage>
</organism>
<dbReference type="Proteomes" id="UP000541810">
    <property type="component" value="Unassembled WGS sequence"/>
</dbReference>
<reference evidence="2 3" key="1">
    <citation type="submission" date="2020-08" db="EMBL/GenBank/DDBJ databases">
        <title>Genomic Encyclopedia of Type Strains, Phase IV (KMG-IV): sequencing the most valuable type-strain genomes for metagenomic binning, comparative biology and taxonomic classification.</title>
        <authorList>
            <person name="Goeker M."/>
        </authorList>
    </citation>
    <scope>NUCLEOTIDE SEQUENCE [LARGE SCALE GENOMIC DNA]</scope>
    <source>
        <strain evidence="2 3">DSM 103725</strain>
    </source>
</reference>